<accession>A0ABP0PI38</accession>
<dbReference type="EMBL" id="CAXAMM010035669">
    <property type="protein sequence ID" value="CAK9074689.1"/>
    <property type="molecule type" value="Genomic_DNA"/>
</dbReference>
<protein>
    <submittedName>
        <fullName evidence="2">Uncharacterized protein</fullName>
    </submittedName>
</protein>
<comment type="caution">
    <text evidence="2">The sequence shown here is derived from an EMBL/GenBank/DDBJ whole genome shotgun (WGS) entry which is preliminary data.</text>
</comment>
<evidence type="ECO:0000313" key="4">
    <source>
        <dbReference type="Proteomes" id="UP001642464"/>
    </source>
</evidence>
<reference evidence="2 4" key="1">
    <citation type="submission" date="2024-02" db="EMBL/GenBank/DDBJ databases">
        <authorList>
            <person name="Chen Y."/>
            <person name="Shah S."/>
            <person name="Dougan E. K."/>
            <person name="Thang M."/>
            <person name="Chan C."/>
        </authorList>
    </citation>
    <scope>NUCLEOTIDE SEQUENCE [LARGE SCALE GENOMIC DNA]</scope>
</reference>
<evidence type="ECO:0000313" key="3">
    <source>
        <dbReference type="EMBL" id="CAK9074855.1"/>
    </source>
</evidence>
<sequence>MLGATRGRGFAGGRTAGTLVEKCRGSNPSHARAGEDPGQGCEGRVLGTPVLAAHFGAGFSAGRAHWVGLVGPKVGGTTEVNGMVATVPVKDWVLITIPRYPREGDRAEGGRELAGFGLGQAPDQSGRFLAPPAPDFDGEHSKLAPAQAICRDFGSAVIVAVELVNVEVRNAGMGGDPGPGFSADRGRCAFQSDTSASQASRLWARNRVAAEGAKVRRNRHRRAVKGRGSHKRRRSSRRNKCVG</sequence>
<organism evidence="2 4">
    <name type="scientific">Durusdinium trenchii</name>
    <dbReference type="NCBI Taxonomy" id="1381693"/>
    <lineage>
        <taxon>Eukaryota</taxon>
        <taxon>Sar</taxon>
        <taxon>Alveolata</taxon>
        <taxon>Dinophyceae</taxon>
        <taxon>Suessiales</taxon>
        <taxon>Symbiodiniaceae</taxon>
        <taxon>Durusdinium</taxon>
    </lineage>
</organism>
<dbReference type="Proteomes" id="UP001642464">
    <property type="component" value="Unassembled WGS sequence"/>
</dbReference>
<evidence type="ECO:0000256" key="1">
    <source>
        <dbReference type="SAM" id="MobiDB-lite"/>
    </source>
</evidence>
<feature type="compositionally biased region" description="Basic residues" evidence="1">
    <location>
        <begin position="215"/>
        <end position="243"/>
    </location>
</feature>
<evidence type="ECO:0000313" key="2">
    <source>
        <dbReference type="EMBL" id="CAK9074689.1"/>
    </source>
</evidence>
<gene>
    <name evidence="2" type="ORF">SCF082_LOCUS36328</name>
    <name evidence="3" type="ORF">SCF082_LOCUS36385</name>
</gene>
<feature type="region of interest" description="Disordered" evidence="1">
    <location>
        <begin position="210"/>
        <end position="243"/>
    </location>
</feature>
<name>A0ABP0PI38_9DINO</name>
<proteinExistence type="predicted"/>
<feature type="region of interest" description="Disordered" evidence="1">
    <location>
        <begin position="20"/>
        <end position="40"/>
    </location>
</feature>
<dbReference type="EMBL" id="CAXAMM010035780">
    <property type="protein sequence ID" value="CAK9074855.1"/>
    <property type="molecule type" value="Genomic_DNA"/>
</dbReference>
<keyword evidence="4" id="KW-1185">Reference proteome</keyword>